<dbReference type="InterPro" id="IPR013096">
    <property type="entry name" value="Cupin_2"/>
</dbReference>
<dbReference type="OrthoDB" id="8756764at2"/>
<dbReference type="InterPro" id="IPR014710">
    <property type="entry name" value="RmlC-like_jellyroll"/>
</dbReference>
<dbReference type="SUPFAM" id="SSF51182">
    <property type="entry name" value="RmlC-like cupins"/>
    <property type="match status" value="1"/>
</dbReference>
<dbReference type="STRING" id="34027.SAMN05421829_105224"/>
<protein>
    <submittedName>
        <fullName evidence="2">Cupin domain-containing protein</fullName>
    </submittedName>
</protein>
<dbReference type="RefSeq" id="WP_076601901.1">
    <property type="nucleotide sequence ID" value="NZ_FTMD01000005.1"/>
</dbReference>
<accession>A0A1N6U530</accession>
<evidence type="ECO:0000313" key="3">
    <source>
        <dbReference type="Proteomes" id="UP000186819"/>
    </source>
</evidence>
<dbReference type="InterPro" id="IPR011051">
    <property type="entry name" value="RmlC_Cupin_sf"/>
</dbReference>
<name>A0A1N6U530_9RHOO</name>
<dbReference type="Proteomes" id="UP000186819">
    <property type="component" value="Unassembled WGS sequence"/>
</dbReference>
<evidence type="ECO:0000259" key="1">
    <source>
        <dbReference type="Pfam" id="PF07883"/>
    </source>
</evidence>
<feature type="domain" description="Cupin type-2" evidence="1">
    <location>
        <begin position="21"/>
        <end position="73"/>
    </location>
</feature>
<dbReference type="Gene3D" id="2.60.120.10">
    <property type="entry name" value="Jelly Rolls"/>
    <property type="match status" value="1"/>
</dbReference>
<gene>
    <name evidence="2" type="ORF">SAMN05421829_105224</name>
</gene>
<organism evidence="2 3">
    <name type="scientific">Aromatoleum tolulyticum</name>
    <dbReference type="NCBI Taxonomy" id="34027"/>
    <lineage>
        <taxon>Bacteria</taxon>
        <taxon>Pseudomonadati</taxon>
        <taxon>Pseudomonadota</taxon>
        <taxon>Betaproteobacteria</taxon>
        <taxon>Rhodocyclales</taxon>
        <taxon>Rhodocyclaceae</taxon>
        <taxon>Aromatoleum</taxon>
    </lineage>
</organism>
<dbReference type="Pfam" id="PF07883">
    <property type="entry name" value="Cupin_2"/>
    <property type="match status" value="1"/>
</dbReference>
<reference evidence="3" key="1">
    <citation type="submission" date="2017-01" db="EMBL/GenBank/DDBJ databases">
        <authorList>
            <person name="Varghese N."/>
            <person name="Submissions S."/>
        </authorList>
    </citation>
    <scope>NUCLEOTIDE SEQUENCE [LARGE SCALE GENOMIC DNA]</scope>
    <source>
        <strain evidence="3">ATCC 51758</strain>
    </source>
</reference>
<evidence type="ECO:0000313" key="2">
    <source>
        <dbReference type="EMBL" id="SIQ60714.1"/>
    </source>
</evidence>
<keyword evidence="3" id="KW-1185">Reference proteome</keyword>
<proteinExistence type="predicted"/>
<dbReference type="AlphaFoldDB" id="A0A1N6U530"/>
<sequence length="88" mass="9841">MDRNEFMRRLRDEGFEQFVTVEREPNGALDEHTHPFEAEALVIAGEILIESGGVTQTVRAGETFHLAAGQPHSERYGPEGVSYLVGRK</sequence>
<dbReference type="EMBL" id="FTMD01000005">
    <property type="protein sequence ID" value="SIQ60714.1"/>
    <property type="molecule type" value="Genomic_DNA"/>
</dbReference>